<comment type="caution">
    <text evidence="1">The sequence shown here is derived from an EMBL/GenBank/DDBJ whole genome shotgun (WGS) entry which is preliminary data.</text>
</comment>
<evidence type="ECO:0000313" key="2">
    <source>
        <dbReference type="Proteomes" id="UP000308836"/>
    </source>
</evidence>
<organism evidence="1 2">
    <name type="scientific">Dubosiella muris</name>
    <dbReference type="NCBI Taxonomy" id="3038133"/>
    <lineage>
        <taxon>Bacteria</taxon>
        <taxon>Bacillati</taxon>
        <taxon>Bacillota</taxon>
        <taxon>Erysipelotrichia</taxon>
        <taxon>Erysipelotrichales</taxon>
        <taxon>Erysipelotrichaceae</taxon>
        <taxon>Dubosiella</taxon>
    </lineage>
</organism>
<protein>
    <submittedName>
        <fullName evidence="1">Uncharacterized protein</fullName>
    </submittedName>
</protein>
<name>A0AC61R927_9FIRM</name>
<sequence length="740" mass="81931">MVKKNKLRNIAALSGVGIGLAVTGQAILAEECESESIPNSIETSPMNELEMTEAVYVDESKEDSAVPEVKTVAEELPVNELVEEKERAEEAELEEQEPVSNVSGISFGAAGGENAAISSGVYTISSAVSTGQVLDVNAGATYNGANVQIYENNDSGAQIWRVDVGSDGYYTFTNIQSNKVLDVNAGQAFNGNNVQQYDSNNTKAQKWIIKKMDVGYMIASALNGSYVLDLAGANPQNGSNIQIYQSNNTNAQRWFFNKYITKEQTMDAMAALNKNLVANGQYYIVNSQTGKVLSVEGQSVNNLANVDLEKNYQASSQVWEVSHDSKGYVTFKNIGSGKVLDLEAANTTIGSNLQQYASNGTRAQKWVIRKNGSNYEIISALDPERSITQSDNNVQIGKLHATQMAEKWILKKAEDLRTRLDAIAKKNLNVIEDGAYVIRSALNENMVLDIAGGSTANNANIQLYEYNRSKAQQFVIVNDAKGYVTIKNVGSGKFMAVDGKGWNADNVLQSAQSNAWNQKWIIMRTNNTYRIVSALNDSFVLDITAALAVNGSNIQIYESNGSKAQQFTFSSLHNDDSLWISSNNYLTVSQMENNAELVWNFFKSYGWTRNAVAALLGNMQGESNINPGLWESRQEGNLNCGFGLVQWTPATNVINWLEGNGYAINSGFGQCARIIYELENHIQYYATNAFNLSFYEFAHSTQTPEYLAKAFIYNYERPYNYDQPQREVYARYWYNHLMKL</sequence>
<dbReference type="EMBL" id="SRYG01000003">
    <property type="protein sequence ID" value="TGY66858.1"/>
    <property type="molecule type" value="Genomic_DNA"/>
</dbReference>
<gene>
    <name evidence="1" type="ORF">E5336_01880</name>
</gene>
<evidence type="ECO:0000313" key="1">
    <source>
        <dbReference type="EMBL" id="TGY66858.1"/>
    </source>
</evidence>
<accession>A0AC61R927</accession>
<proteinExistence type="predicted"/>
<keyword evidence="2" id="KW-1185">Reference proteome</keyword>
<reference evidence="1" key="1">
    <citation type="submission" date="2019-04" db="EMBL/GenBank/DDBJ databases">
        <title>Microbes associate with the intestines of laboratory mice.</title>
        <authorList>
            <person name="Navarre W."/>
            <person name="Wong E."/>
            <person name="Huang K."/>
            <person name="Tropini C."/>
            <person name="Ng K."/>
            <person name="Yu B."/>
        </authorList>
    </citation>
    <scope>NUCLEOTIDE SEQUENCE</scope>
    <source>
        <strain evidence="1">NM09_H32</strain>
    </source>
</reference>
<dbReference type="Proteomes" id="UP000308836">
    <property type="component" value="Unassembled WGS sequence"/>
</dbReference>